<gene>
    <name evidence="2" type="ORF">LCGC14_2262890</name>
</gene>
<sequence>GDTLYSNSVITGHSSYNGNTQLWYLGSMSSSNNDIEFRNRQNAAMHFSTNNTSRMVIDAAGNVGIGLDTVDAGYKLIIRRAADINLGVGLQSSELAIAAFNDALSANIPMRFYASEYNLLNGKVGINTTTPVSQLSINGGLHVGGDSDAGDNNLLVDGTIGSGIITQSGTTLANTYQPLDTGLTSLAGLTYAAASFVKMTGANAFALRTIGETADDLEGTIVHDNLASVHQGVTTGDSPTFAGLKIESELFIKEQAAASADQAGYGQFWVKDDTPNKAWFTDDDGNDHPLRLSAISHTVNLLQADSTAEKQTKIDAVSRYVPFGIVVVFQFETGGTHTETASLNWIGFYGGGSMYIQGDTAEANATALHTTQNTILDFTTNAVSGIIVNICRAEIYVRNFKILIQDSAALSCVNTNQCFGTTRVLYNYFLGAGTTSTTYGFLGNSSFSVNCTGNYVSTLKYGIACTMGVLFSRGNDDTGTLPLWGLYALNNGTIGKRSTQPAGSTANQLTQYGGVIR</sequence>
<accession>A0A0F9FBJ1</accession>
<dbReference type="EMBL" id="LAZR01031112">
    <property type="protein sequence ID" value="KKL54690.1"/>
    <property type="molecule type" value="Genomic_DNA"/>
</dbReference>
<name>A0A0F9FBJ1_9ZZZZ</name>
<comment type="caution">
    <text evidence="2">The sequence shown here is derived from an EMBL/GenBank/DDBJ whole genome shotgun (WGS) entry which is preliminary data.</text>
</comment>
<evidence type="ECO:0000256" key="1">
    <source>
        <dbReference type="SAM" id="MobiDB-lite"/>
    </source>
</evidence>
<feature type="compositionally biased region" description="Polar residues" evidence="1">
    <location>
        <begin position="498"/>
        <end position="511"/>
    </location>
</feature>
<dbReference type="AlphaFoldDB" id="A0A0F9FBJ1"/>
<organism evidence="2">
    <name type="scientific">marine sediment metagenome</name>
    <dbReference type="NCBI Taxonomy" id="412755"/>
    <lineage>
        <taxon>unclassified sequences</taxon>
        <taxon>metagenomes</taxon>
        <taxon>ecological metagenomes</taxon>
    </lineage>
</organism>
<feature type="region of interest" description="Disordered" evidence="1">
    <location>
        <begin position="498"/>
        <end position="517"/>
    </location>
</feature>
<feature type="non-terminal residue" evidence="2">
    <location>
        <position position="1"/>
    </location>
</feature>
<proteinExistence type="predicted"/>
<reference evidence="2" key="1">
    <citation type="journal article" date="2015" name="Nature">
        <title>Complex archaea that bridge the gap between prokaryotes and eukaryotes.</title>
        <authorList>
            <person name="Spang A."/>
            <person name="Saw J.H."/>
            <person name="Jorgensen S.L."/>
            <person name="Zaremba-Niedzwiedzka K."/>
            <person name="Martijn J."/>
            <person name="Lind A.E."/>
            <person name="van Eijk R."/>
            <person name="Schleper C."/>
            <person name="Guy L."/>
            <person name="Ettema T.J."/>
        </authorList>
    </citation>
    <scope>NUCLEOTIDE SEQUENCE</scope>
</reference>
<evidence type="ECO:0000313" key="2">
    <source>
        <dbReference type="EMBL" id="KKL54690.1"/>
    </source>
</evidence>
<protein>
    <submittedName>
        <fullName evidence="2">Uncharacterized protein</fullName>
    </submittedName>
</protein>